<feature type="region of interest" description="Disordered" evidence="1">
    <location>
        <begin position="231"/>
        <end position="300"/>
    </location>
</feature>
<keyword evidence="2" id="KW-0812">Transmembrane</keyword>
<organism evidence="3 4">
    <name type="scientific">Phyllosticta capitalensis</name>
    <dbReference type="NCBI Taxonomy" id="121624"/>
    <lineage>
        <taxon>Eukaryota</taxon>
        <taxon>Fungi</taxon>
        <taxon>Dikarya</taxon>
        <taxon>Ascomycota</taxon>
        <taxon>Pezizomycotina</taxon>
        <taxon>Dothideomycetes</taxon>
        <taxon>Dothideomycetes incertae sedis</taxon>
        <taxon>Botryosphaeriales</taxon>
        <taxon>Phyllostictaceae</taxon>
        <taxon>Phyllosticta</taxon>
    </lineage>
</organism>
<protein>
    <submittedName>
        <fullName evidence="3">Uncharacterized protein</fullName>
    </submittedName>
</protein>
<name>A0ABR1Z1H2_9PEZI</name>
<sequence>MPRYTHDTSPWLKRVLIPFWVIRIILMVLIAISFGVGLAVIAVNAKNDDDNDDDNSDGTQTNYDDTSTVRIRGGQIATIVVFFVLVLVCLTLDIIAVVKHARHNLRPKTFLIFNAVQTLFWAAVLVIDIVSAVRTRSALSFLFALIVFALFLGLLIYAIVVYRRARRDAARGAYVPTVVNPALDMHMQAAVPITTAAARSPTPSSGSGNPNRLSARYYSAAGEAESGVVQNASYDSPGETAEMGAQAGAGAVTPVGSPFASQGPYAVEQGRGQSPHIPPPPPPPQPAGQGYEDAIEMGRR</sequence>
<reference evidence="3 4" key="1">
    <citation type="submission" date="2024-04" db="EMBL/GenBank/DDBJ databases">
        <title>Phyllosticta paracitricarpa is synonymous to the EU quarantine fungus P. citricarpa based on phylogenomic analyses.</title>
        <authorList>
            <consortium name="Lawrence Berkeley National Laboratory"/>
            <person name="Van Ingen-Buijs V.A."/>
            <person name="Van Westerhoven A.C."/>
            <person name="Haridas S."/>
            <person name="Skiadas P."/>
            <person name="Martin F."/>
            <person name="Groenewald J.Z."/>
            <person name="Crous P.W."/>
            <person name="Seidl M.F."/>
        </authorList>
    </citation>
    <scope>NUCLEOTIDE SEQUENCE [LARGE SCALE GENOMIC DNA]</scope>
    <source>
        <strain evidence="3 4">CBS 123374</strain>
    </source>
</reference>
<comment type="caution">
    <text evidence="3">The sequence shown here is derived from an EMBL/GenBank/DDBJ whole genome shotgun (WGS) entry which is preliminary data.</text>
</comment>
<feature type="transmembrane region" description="Helical" evidence="2">
    <location>
        <begin position="139"/>
        <end position="162"/>
    </location>
</feature>
<gene>
    <name evidence="3" type="ORF">HDK90DRAFT_508394</name>
</gene>
<accession>A0ABR1Z1H2</accession>
<feature type="transmembrane region" description="Helical" evidence="2">
    <location>
        <begin position="110"/>
        <end position="133"/>
    </location>
</feature>
<keyword evidence="2" id="KW-0472">Membrane</keyword>
<feature type="compositionally biased region" description="Pro residues" evidence="1">
    <location>
        <begin position="276"/>
        <end position="286"/>
    </location>
</feature>
<evidence type="ECO:0000313" key="3">
    <source>
        <dbReference type="EMBL" id="KAK8244709.1"/>
    </source>
</evidence>
<keyword evidence="2" id="KW-1133">Transmembrane helix</keyword>
<proteinExistence type="predicted"/>
<dbReference type="EMBL" id="JBBWRZ010000002">
    <property type="protein sequence ID" value="KAK8244709.1"/>
    <property type="molecule type" value="Genomic_DNA"/>
</dbReference>
<feature type="transmembrane region" description="Helical" evidence="2">
    <location>
        <begin position="76"/>
        <end position="98"/>
    </location>
</feature>
<evidence type="ECO:0000313" key="4">
    <source>
        <dbReference type="Proteomes" id="UP001492380"/>
    </source>
</evidence>
<evidence type="ECO:0000256" key="2">
    <source>
        <dbReference type="SAM" id="Phobius"/>
    </source>
</evidence>
<evidence type="ECO:0000256" key="1">
    <source>
        <dbReference type="SAM" id="MobiDB-lite"/>
    </source>
</evidence>
<dbReference type="Proteomes" id="UP001492380">
    <property type="component" value="Unassembled WGS sequence"/>
</dbReference>
<feature type="transmembrane region" description="Helical" evidence="2">
    <location>
        <begin position="20"/>
        <end position="43"/>
    </location>
</feature>
<keyword evidence="4" id="KW-1185">Reference proteome</keyword>